<dbReference type="PATRIC" id="fig|1398.22.peg.1703"/>
<gene>
    <name evidence="1" type="ORF">HMPREF3213_01696</name>
</gene>
<evidence type="ECO:0000313" key="1">
    <source>
        <dbReference type="EMBL" id="KWZ82618.1"/>
    </source>
</evidence>
<comment type="caution">
    <text evidence="1">The sequence shown here is derived from an EMBL/GenBank/DDBJ whole genome shotgun (WGS) entry which is preliminary data.</text>
</comment>
<evidence type="ECO:0000313" key="2">
    <source>
        <dbReference type="Proteomes" id="UP000070376"/>
    </source>
</evidence>
<dbReference type="EMBL" id="LRPN01000051">
    <property type="protein sequence ID" value="KWZ82618.1"/>
    <property type="molecule type" value="Genomic_DNA"/>
</dbReference>
<protein>
    <submittedName>
        <fullName evidence="1">Uncharacterized protein</fullName>
    </submittedName>
</protein>
<reference evidence="2" key="1">
    <citation type="submission" date="2016-01" db="EMBL/GenBank/DDBJ databases">
        <authorList>
            <person name="Mitreva M."/>
            <person name="Pepin K.H."/>
            <person name="Mihindukulasuriya K.A."/>
            <person name="Fulton R."/>
            <person name="Fronick C."/>
            <person name="O'Laughlin M."/>
            <person name="Miner T."/>
            <person name="Herter B."/>
            <person name="Rosa B.A."/>
            <person name="Cordes M."/>
            <person name="Tomlinson C."/>
            <person name="Wollam A."/>
            <person name="Palsikar V.B."/>
            <person name="Mardis E.R."/>
            <person name="Wilson R.K."/>
        </authorList>
    </citation>
    <scope>NUCLEOTIDE SEQUENCE [LARGE SCALE GENOMIC DNA]</scope>
    <source>
        <strain evidence="2">GED7749B</strain>
    </source>
</reference>
<name>A0A133KSU3_HEYCO</name>
<proteinExistence type="predicted"/>
<organism evidence="1 2">
    <name type="scientific">Heyndrickxia coagulans</name>
    <name type="common">Weizmannia coagulans</name>
    <dbReference type="NCBI Taxonomy" id="1398"/>
    <lineage>
        <taxon>Bacteria</taxon>
        <taxon>Bacillati</taxon>
        <taxon>Bacillota</taxon>
        <taxon>Bacilli</taxon>
        <taxon>Bacillales</taxon>
        <taxon>Bacillaceae</taxon>
        <taxon>Heyndrickxia</taxon>
    </lineage>
</organism>
<sequence length="41" mass="4804">MSRRFFVSGFIQMLRSRGKRKSFLNLEPVYVKKASKNEGLP</sequence>
<dbReference type="Proteomes" id="UP000070376">
    <property type="component" value="Unassembled WGS sequence"/>
</dbReference>
<dbReference type="AlphaFoldDB" id="A0A133KSU3"/>
<accession>A0A133KSU3</accession>